<dbReference type="FunFam" id="1.10.45.10:FF:000001">
    <property type="entry name" value="D-lactate dehydrogenase mitochondrial"/>
    <property type="match status" value="1"/>
</dbReference>
<keyword evidence="4" id="KW-0274">FAD</keyword>
<dbReference type="Pfam" id="PF01565">
    <property type="entry name" value="FAD_binding_4"/>
    <property type="match status" value="1"/>
</dbReference>
<dbReference type="PANTHER" id="PTHR43716">
    <property type="entry name" value="D-2-HYDROXYGLUTARATE DEHYDROGENASE, MITOCHONDRIAL"/>
    <property type="match status" value="1"/>
</dbReference>
<evidence type="ECO:0000256" key="1">
    <source>
        <dbReference type="ARBA" id="ARBA00001974"/>
    </source>
</evidence>
<evidence type="ECO:0000313" key="6">
    <source>
        <dbReference type="EMBL" id="SUZ31077.1"/>
    </source>
</evidence>
<dbReference type="EMBL" id="UIHC01000005">
    <property type="protein sequence ID" value="SUZ31077.1"/>
    <property type="molecule type" value="Genomic_DNA"/>
</dbReference>
<dbReference type="Gene3D" id="3.30.70.2190">
    <property type="match status" value="1"/>
</dbReference>
<dbReference type="InterPro" id="IPR016171">
    <property type="entry name" value="Vanillyl_alc_oxidase_C-sub2"/>
</dbReference>
<comment type="cofactor">
    <cofactor evidence="1">
        <name>FAD</name>
        <dbReference type="ChEBI" id="CHEBI:57692"/>
    </cofactor>
</comment>
<dbReference type="SUPFAM" id="SSF55103">
    <property type="entry name" value="FAD-linked oxidases, C-terminal domain"/>
    <property type="match status" value="1"/>
</dbReference>
<keyword evidence="6" id="KW-0560">Oxidoreductase</keyword>
<dbReference type="AlphaFoldDB" id="A0A3B0MIZ1"/>
<dbReference type="Pfam" id="PF02913">
    <property type="entry name" value="FAD-oxidase_C"/>
    <property type="match status" value="1"/>
</dbReference>
<dbReference type="GO" id="GO:0016491">
    <property type="term" value="F:oxidoreductase activity"/>
    <property type="evidence" value="ECO:0007669"/>
    <property type="project" value="UniProtKB-KW"/>
</dbReference>
<organism evidence="6 7">
    <name type="scientific">Roseinatronobacter ekhonensis</name>
    <dbReference type="NCBI Taxonomy" id="254356"/>
    <lineage>
        <taxon>Bacteria</taxon>
        <taxon>Pseudomonadati</taxon>
        <taxon>Pseudomonadota</taxon>
        <taxon>Alphaproteobacteria</taxon>
        <taxon>Rhodobacterales</taxon>
        <taxon>Paracoccaceae</taxon>
        <taxon>Roseinatronobacter</taxon>
    </lineage>
</organism>
<dbReference type="InterPro" id="IPR036318">
    <property type="entry name" value="FAD-bd_PCMH-like_sf"/>
</dbReference>
<dbReference type="PANTHER" id="PTHR43716:SF2">
    <property type="entry name" value="BLL6224 PROTEIN"/>
    <property type="match status" value="1"/>
</dbReference>
<dbReference type="PROSITE" id="PS51387">
    <property type="entry name" value="FAD_PCMH"/>
    <property type="match status" value="1"/>
</dbReference>
<dbReference type="InterPro" id="IPR051264">
    <property type="entry name" value="FAD-oxidored/transferase_4"/>
</dbReference>
<dbReference type="GO" id="GO:0022904">
    <property type="term" value="P:respiratory electron transport chain"/>
    <property type="evidence" value="ECO:0007669"/>
    <property type="project" value="TreeGrafter"/>
</dbReference>
<dbReference type="InterPro" id="IPR006094">
    <property type="entry name" value="Oxid_FAD_bind_N"/>
</dbReference>
<evidence type="ECO:0000313" key="7">
    <source>
        <dbReference type="Proteomes" id="UP000272908"/>
    </source>
</evidence>
<protein>
    <submittedName>
        <fullName evidence="6">Putative FAD-linked oxidoreductase</fullName>
        <ecNumber evidence="6">1.-.-.-</ecNumber>
    </submittedName>
</protein>
<dbReference type="Gene3D" id="3.30.465.10">
    <property type="match status" value="1"/>
</dbReference>
<name>A0A3B0MIZ1_9RHOB</name>
<dbReference type="InterPro" id="IPR016169">
    <property type="entry name" value="FAD-bd_PCMH_sub2"/>
</dbReference>
<keyword evidence="3" id="KW-0285">Flavoprotein</keyword>
<comment type="similarity">
    <text evidence="2">Belongs to the FAD-binding oxidoreductase/transferase type 4 family.</text>
</comment>
<gene>
    <name evidence="6" type="ORF">ROE7235_00809</name>
</gene>
<dbReference type="GO" id="GO:0071949">
    <property type="term" value="F:FAD binding"/>
    <property type="evidence" value="ECO:0007669"/>
    <property type="project" value="InterPro"/>
</dbReference>
<evidence type="ECO:0000256" key="3">
    <source>
        <dbReference type="ARBA" id="ARBA00022630"/>
    </source>
</evidence>
<accession>A0A3B0MIZ1</accession>
<dbReference type="InterPro" id="IPR004113">
    <property type="entry name" value="FAD-bd_oxidored_4_C"/>
</dbReference>
<dbReference type="EC" id="1.-.-.-" evidence="6"/>
<reference evidence="7" key="1">
    <citation type="submission" date="2018-08" db="EMBL/GenBank/DDBJ databases">
        <authorList>
            <person name="Rodrigo-Torres L."/>
            <person name="Arahal R. D."/>
            <person name="Lucena T."/>
        </authorList>
    </citation>
    <scope>NUCLEOTIDE SEQUENCE [LARGE SCALE GENOMIC DNA]</scope>
    <source>
        <strain evidence="7">CECT 7235</strain>
    </source>
</reference>
<keyword evidence="7" id="KW-1185">Reference proteome</keyword>
<evidence type="ECO:0000259" key="5">
    <source>
        <dbReference type="PROSITE" id="PS51387"/>
    </source>
</evidence>
<dbReference type="InterPro" id="IPR016166">
    <property type="entry name" value="FAD-bd_PCMH"/>
</dbReference>
<feature type="domain" description="FAD-binding PCMH-type" evidence="5">
    <location>
        <begin position="92"/>
        <end position="273"/>
    </location>
</feature>
<proteinExistence type="inferred from homology"/>
<evidence type="ECO:0000256" key="2">
    <source>
        <dbReference type="ARBA" id="ARBA00008000"/>
    </source>
</evidence>
<sequence length="526" mass="55397">MCYTPICAMTGADAPMLGCSSPARGPRPPTHGAARHARPLARPARGTSLNHMTCSQLNACDAGFVARLDAELPRGTLRPVAAGYLSEPRGRWQGVAGGVALPRNVDEVAKIVRACHAACVGIVPYGGGTGLVGGQIAPDGPAPLLLSLERMQSIRASYPSENVLIAEAGAILADVQAAAENEDRLFPLSLASEGSARIGGLLATNAGGVNVLRYGNARDLVLGLEAVLPDGQIWHGLKRLRKDNTGYDLRHLLLGSEGTLGVITAASLRLFPRNHAEGAALLVVDSPSAALELLALAQAKLSGMISAFELIGGMGLAFLAETMPQVRQPFPQPPAWMVLLDLGVPDGIDLPPLLESVLTDAMTRGLITDGLIAQNAAQRAEFWEIRESIPEANRHIGSVSSHDISLPLSDVPAFIERAGPELARIGAFRINCFGHLGDGNLHYNVFPMPGRSRADHEHQRDAIKTCVHDLVDAMGGSVSAEHGIGRLKTGDLERYGDPTKLAAMRAIKAALDPVGIMNPGAILRRV</sequence>
<evidence type="ECO:0000256" key="4">
    <source>
        <dbReference type="ARBA" id="ARBA00022827"/>
    </source>
</evidence>
<dbReference type="Gene3D" id="1.10.45.10">
    <property type="entry name" value="Vanillyl-alcohol Oxidase, Chain A, domain 4"/>
    <property type="match status" value="1"/>
</dbReference>
<dbReference type="Gene3D" id="3.30.70.2740">
    <property type="match status" value="1"/>
</dbReference>
<dbReference type="Proteomes" id="UP000272908">
    <property type="component" value="Unassembled WGS sequence"/>
</dbReference>
<dbReference type="InterPro" id="IPR016164">
    <property type="entry name" value="FAD-linked_Oxase-like_C"/>
</dbReference>
<dbReference type="SUPFAM" id="SSF56176">
    <property type="entry name" value="FAD-binding/transporter-associated domain-like"/>
    <property type="match status" value="1"/>
</dbReference>